<name>A0ACC2TQ45_9FUNG</name>
<keyword evidence="2" id="KW-1185">Reference proteome</keyword>
<dbReference type="Proteomes" id="UP001165960">
    <property type="component" value="Unassembled WGS sequence"/>
</dbReference>
<reference evidence="1" key="1">
    <citation type="submission" date="2022-04" db="EMBL/GenBank/DDBJ databases">
        <title>Genome of the entomopathogenic fungus Entomophthora muscae.</title>
        <authorList>
            <person name="Elya C."/>
            <person name="Lovett B.R."/>
            <person name="Lee E."/>
            <person name="Macias A.M."/>
            <person name="Hajek A.E."/>
            <person name="De Bivort B.L."/>
            <person name="Kasson M.T."/>
            <person name="De Fine Licht H.H."/>
            <person name="Stajich J.E."/>
        </authorList>
    </citation>
    <scope>NUCLEOTIDE SEQUENCE</scope>
    <source>
        <strain evidence="1">Berkeley</strain>
    </source>
</reference>
<comment type="caution">
    <text evidence="1">The sequence shown here is derived from an EMBL/GenBank/DDBJ whole genome shotgun (WGS) entry which is preliminary data.</text>
</comment>
<sequence>MFPLSVSSDKQNYIQLLFQIFSDHDIPFIVGKGFDLNIDSRELIANLSHDIE</sequence>
<protein>
    <submittedName>
        <fullName evidence="1">Uncharacterized protein</fullName>
    </submittedName>
</protein>
<proteinExistence type="predicted"/>
<gene>
    <name evidence="1" type="ORF">DSO57_1023085</name>
</gene>
<dbReference type="EMBL" id="QTSX02002248">
    <property type="protein sequence ID" value="KAJ9076774.1"/>
    <property type="molecule type" value="Genomic_DNA"/>
</dbReference>
<organism evidence="1 2">
    <name type="scientific">Entomophthora muscae</name>
    <dbReference type="NCBI Taxonomy" id="34485"/>
    <lineage>
        <taxon>Eukaryota</taxon>
        <taxon>Fungi</taxon>
        <taxon>Fungi incertae sedis</taxon>
        <taxon>Zoopagomycota</taxon>
        <taxon>Entomophthoromycotina</taxon>
        <taxon>Entomophthoromycetes</taxon>
        <taxon>Entomophthorales</taxon>
        <taxon>Entomophthoraceae</taxon>
        <taxon>Entomophthora</taxon>
    </lineage>
</organism>
<accession>A0ACC2TQ45</accession>
<evidence type="ECO:0000313" key="1">
    <source>
        <dbReference type="EMBL" id="KAJ9076774.1"/>
    </source>
</evidence>
<evidence type="ECO:0000313" key="2">
    <source>
        <dbReference type="Proteomes" id="UP001165960"/>
    </source>
</evidence>